<dbReference type="AlphaFoldDB" id="A0A7J7NL51"/>
<keyword evidence="2" id="KW-1185">Reference proteome</keyword>
<organism evidence="1 2">
    <name type="scientific">Kingdonia uniflora</name>
    <dbReference type="NCBI Taxonomy" id="39325"/>
    <lineage>
        <taxon>Eukaryota</taxon>
        <taxon>Viridiplantae</taxon>
        <taxon>Streptophyta</taxon>
        <taxon>Embryophyta</taxon>
        <taxon>Tracheophyta</taxon>
        <taxon>Spermatophyta</taxon>
        <taxon>Magnoliopsida</taxon>
        <taxon>Ranunculales</taxon>
        <taxon>Circaeasteraceae</taxon>
        <taxon>Kingdonia</taxon>
    </lineage>
</organism>
<evidence type="ECO:0000313" key="2">
    <source>
        <dbReference type="Proteomes" id="UP000541444"/>
    </source>
</evidence>
<name>A0A7J7NL51_9MAGN</name>
<accession>A0A7J7NL51</accession>
<protein>
    <submittedName>
        <fullName evidence="1">Uncharacterized protein</fullName>
    </submittedName>
</protein>
<feature type="non-terminal residue" evidence="1">
    <location>
        <position position="98"/>
    </location>
</feature>
<reference evidence="1 2" key="1">
    <citation type="journal article" date="2020" name="IScience">
        <title>Genome Sequencing of the Endangered Kingdonia uniflora (Circaeasteraceae, Ranunculales) Reveals Potential Mechanisms of Evolutionary Specialization.</title>
        <authorList>
            <person name="Sun Y."/>
            <person name="Deng T."/>
            <person name="Zhang A."/>
            <person name="Moore M.J."/>
            <person name="Landis J.B."/>
            <person name="Lin N."/>
            <person name="Zhang H."/>
            <person name="Zhang X."/>
            <person name="Huang J."/>
            <person name="Zhang X."/>
            <person name="Sun H."/>
            <person name="Wang H."/>
        </authorList>
    </citation>
    <scope>NUCLEOTIDE SEQUENCE [LARGE SCALE GENOMIC DNA]</scope>
    <source>
        <strain evidence="1">TB1705</strain>
        <tissue evidence="1">Leaf</tissue>
    </source>
</reference>
<comment type="caution">
    <text evidence="1">The sequence shown here is derived from an EMBL/GenBank/DDBJ whole genome shotgun (WGS) entry which is preliminary data.</text>
</comment>
<sequence>QFNSFYVDQSMWRSYNSINYAHKGRLNEECSIFRGIIQDLETRHHTGIGTDDFVSISFIFIISLSKRFSNLIFRNVWQTIHFIKPKANHLNLGKRTKF</sequence>
<dbReference type="Proteomes" id="UP000541444">
    <property type="component" value="Unassembled WGS sequence"/>
</dbReference>
<gene>
    <name evidence="1" type="ORF">GIB67_031241</name>
</gene>
<evidence type="ECO:0000313" key="1">
    <source>
        <dbReference type="EMBL" id="KAF6167658.1"/>
    </source>
</evidence>
<dbReference type="EMBL" id="JACGCM010000723">
    <property type="protein sequence ID" value="KAF6167658.1"/>
    <property type="molecule type" value="Genomic_DNA"/>
</dbReference>
<proteinExistence type="predicted"/>